<evidence type="ECO:0000256" key="1">
    <source>
        <dbReference type="SAM" id="SignalP"/>
    </source>
</evidence>
<feature type="signal peptide" evidence="1">
    <location>
        <begin position="1"/>
        <end position="24"/>
    </location>
</feature>
<keyword evidence="3" id="KW-1185">Reference proteome</keyword>
<comment type="caution">
    <text evidence="2">The sequence shown here is derived from an EMBL/GenBank/DDBJ whole genome shotgun (WGS) entry which is preliminary data.</text>
</comment>
<sequence>MSRKATTTALVALVLPALAAPALAQGVPSYYTYPNGPTVLEVDRDNGRPVVPASRPDLAAVPAIPVPQVMNGGGFGLTGFAYYNDGPGEGQLGKGHRPREYVLNPAYKGPLGPFAPR</sequence>
<protein>
    <submittedName>
        <fullName evidence="2">Uncharacterized protein</fullName>
    </submittedName>
</protein>
<gene>
    <name evidence="2" type="ORF">AOPFMNJM_1948</name>
</gene>
<proteinExistence type="predicted"/>
<dbReference type="RefSeq" id="WP_238275412.1">
    <property type="nucleotide sequence ID" value="NZ_BPQR01000031.1"/>
</dbReference>
<dbReference type="Proteomes" id="UP001055102">
    <property type="component" value="Unassembled WGS sequence"/>
</dbReference>
<accession>A0ABQ4STW2</accession>
<organism evidence="2 3">
    <name type="scientific">Methylobacterium jeotgali</name>
    <dbReference type="NCBI Taxonomy" id="381630"/>
    <lineage>
        <taxon>Bacteria</taxon>
        <taxon>Pseudomonadati</taxon>
        <taxon>Pseudomonadota</taxon>
        <taxon>Alphaproteobacteria</taxon>
        <taxon>Hyphomicrobiales</taxon>
        <taxon>Methylobacteriaceae</taxon>
        <taxon>Methylobacterium</taxon>
    </lineage>
</organism>
<feature type="chain" id="PRO_5046850903" evidence="1">
    <location>
        <begin position="25"/>
        <end position="117"/>
    </location>
</feature>
<dbReference type="EMBL" id="BPQR01000031">
    <property type="protein sequence ID" value="GJE06626.1"/>
    <property type="molecule type" value="Genomic_DNA"/>
</dbReference>
<name>A0ABQ4STW2_9HYPH</name>
<reference evidence="2" key="2">
    <citation type="submission" date="2021-08" db="EMBL/GenBank/DDBJ databases">
        <authorList>
            <person name="Tani A."/>
            <person name="Ola A."/>
            <person name="Ogura Y."/>
            <person name="Katsura K."/>
            <person name="Hayashi T."/>
        </authorList>
    </citation>
    <scope>NUCLEOTIDE SEQUENCE</scope>
    <source>
        <strain evidence="2">LMG 23639</strain>
    </source>
</reference>
<evidence type="ECO:0000313" key="3">
    <source>
        <dbReference type="Proteomes" id="UP001055102"/>
    </source>
</evidence>
<evidence type="ECO:0000313" key="2">
    <source>
        <dbReference type="EMBL" id="GJE06626.1"/>
    </source>
</evidence>
<keyword evidence="1" id="KW-0732">Signal</keyword>
<reference evidence="2" key="1">
    <citation type="journal article" date="2021" name="Front. Microbiol.">
        <title>Comprehensive Comparative Genomics and Phenotyping of Methylobacterium Species.</title>
        <authorList>
            <person name="Alessa O."/>
            <person name="Ogura Y."/>
            <person name="Fujitani Y."/>
            <person name="Takami H."/>
            <person name="Hayashi T."/>
            <person name="Sahin N."/>
            <person name="Tani A."/>
        </authorList>
    </citation>
    <scope>NUCLEOTIDE SEQUENCE</scope>
    <source>
        <strain evidence="2">LMG 23639</strain>
    </source>
</reference>